<dbReference type="InterPro" id="IPR036396">
    <property type="entry name" value="Cyt_P450_sf"/>
</dbReference>
<dbReference type="Gene3D" id="1.10.630.10">
    <property type="entry name" value="Cytochrome P450"/>
    <property type="match status" value="1"/>
</dbReference>
<organism evidence="7 8">
    <name type="scientific">Fusarium napiforme</name>
    <dbReference type="NCBI Taxonomy" id="42672"/>
    <lineage>
        <taxon>Eukaryota</taxon>
        <taxon>Fungi</taxon>
        <taxon>Dikarya</taxon>
        <taxon>Ascomycota</taxon>
        <taxon>Pezizomycotina</taxon>
        <taxon>Sordariomycetes</taxon>
        <taxon>Hypocreomycetidae</taxon>
        <taxon>Hypocreales</taxon>
        <taxon>Nectriaceae</taxon>
        <taxon>Fusarium</taxon>
        <taxon>Fusarium fujikuroi species complex</taxon>
    </lineage>
</organism>
<evidence type="ECO:0000256" key="5">
    <source>
        <dbReference type="ARBA" id="ARBA00023004"/>
    </source>
</evidence>
<dbReference type="GO" id="GO:0004497">
    <property type="term" value="F:monooxygenase activity"/>
    <property type="evidence" value="ECO:0007669"/>
    <property type="project" value="UniProtKB-KW"/>
</dbReference>
<evidence type="ECO:0000313" key="8">
    <source>
        <dbReference type="Proteomes" id="UP000574317"/>
    </source>
</evidence>
<sequence length="217" mass="24127">MASALAVEHFAQIGQMPFLDRLLGKNPIVRIGSPDMNFITSFTVTQLQRHLEQQERDEISAESDFLDQFVDGMTRDPDTVDVKLIINFLLANILAGADTTAILKNEIVAQGFDDGGVVPYSIARSLPYLDAVIRESLRMHLSVAMPLERYVPETGLTLPDGSFVPPGVAVGLNPYIIGRNKEVWGEDADEFRPERWPHMGGRESRRVPAAFEKDECS</sequence>
<dbReference type="PANTHER" id="PTHR24305:SF232">
    <property type="entry name" value="P450, PUTATIVE (EUROFUNG)-RELATED"/>
    <property type="match status" value="1"/>
</dbReference>
<keyword evidence="7" id="KW-0560">Oxidoreductase</keyword>
<dbReference type="AlphaFoldDB" id="A0A8H5J3F1"/>
<evidence type="ECO:0000256" key="4">
    <source>
        <dbReference type="ARBA" id="ARBA00022723"/>
    </source>
</evidence>
<proteinExistence type="inferred from homology"/>
<name>A0A8H5J3F1_9HYPO</name>
<protein>
    <submittedName>
        <fullName evidence="7">Cytochrome P450 monooxygenase</fullName>
    </submittedName>
</protein>
<evidence type="ECO:0000256" key="1">
    <source>
        <dbReference type="ARBA" id="ARBA00001971"/>
    </source>
</evidence>
<comment type="cofactor">
    <cofactor evidence="1">
        <name>heme</name>
        <dbReference type="ChEBI" id="CHEBI:30413"/>
    </cofactor>
</comment>
<keyword evidence="4" id="KW-0479">Metal-binding</keyword>
<dbReference type="Pfam" id="PF00067">
    <property type="entry name" value="p450"/>
    <property type="match status" value="1"/>
</dbReference>
<gene>
    <name evidence="7" type="ORF">FNAPI_9067</name>
</gene>
<keyword evidence="5" id="KW-0408">Iron</keyword>
<dbReference type="InterPro" id="IPR001128">
    <property type="entry name" value="Cyt_P450"/>
</dbReference>
<dbReference type="GO" id="GO:0016705">
    <property type="term" value="F:oxidoreductase activity, acting on paired donors, with incorporation or reduction of molecular oxygen"/>
    <property type="evidence" value="ECO:0007669"/>
    <property type="project" value="InterPro"/>
</dbReference>
<reference evidence="7 8" key="1">
    <citation type="submission" date="2020-05" db="EMBL/GenBank/DDBJ databases">
        <title>Identification and distribution of gene clusters putatively required for synthesis of sphingolipid metabolism inhibitors in phylogenetically diverse species of the filamentous fungus Fusarium.</title>
        <authorList>
            <person name="Kim H.-S."/>
            <person name="Busman M."/>
            <person name="Brown D.W."/>
            <person name="Divon H."/>
            <person name="Uhlig S."/>
            <person name="Proctor R.H."/>
        </authorList>
    </citation>
    <scope>NUCLEOTIDE SEQUENCE [LARGE SCALE GENOMIC DNA]</scope>
    <source>
        <strain evidence="7 8">NRRL 25196</strain>
    </source>
</reference>
<accession>A0A8H5J3F1</accession>
<dbReference type="GO" id="GO:0005506">
    <property type="term" value="F:iron ion binding"/>
    <property type="evidence" value="ECO:0007669"/>
    <property type="project" value="InterPro"/>
</dbReference>
<comment type="similarity">
    <text evidence="2">Belongs to the cytochrome P450 family.</text>
</comment>
<dbReference type="PANTHER" id="PTHR24305">
    <property type="entry name" value="CYTOCHROME P450"/>
    <property type="match status" value="1"/>
</dbReference>
<dbReference type="InterPro" id="IPR050121">
    <property type="entry name" value="Cytochrome_P450_monoxygenase"/>
</dbReference>
<dbReference type="Proteomes" id="UP000574317">
    <property type="component" value="Unassembled WGS sequence"/>
</dbReference>
<dbReference type="SUPFAM" id="SSF48264">
    <property type="entry name" value="Cytochrome P450"/>
    <property type="match status" value="1"/>
</dbReference>
<dbReference type="GO" id="GO:0020037">
    <property type="term" value="F:heme binding"/>
    <property type="evidence" value="ECO:0007669"/>
    <property type="project" value="InterPro"/>
</dbReference>
<feature type="region of interest" description="Disordered" evidence="6">
    <location>
        <begin position="195"/>
        <end position="217"/>
    </location>
</feature>
<evidence type="ECO:0000313" key="7">
    <source>
        <dbReference type="EMBL" id="KAF5545701.1"/>
    </source>
</evidence>
<dbReference type="EMBL" id="JAAOAO010000358">
    <property type="protein sequence ID" value="KAF5545701.1"/>
    <property type="molecule type" value="Genomic_DNA"/>
</dbReference>
<keyword evidence="3" id="KW-0349">Heme</keyword>
<evidence type="ECO:0000256" key="6">
    <source>
        <dbReference type="SAM" id="MobiDB-lite"/>
    </source>
</evidence>
<comment type="caution">
    <text evidence="7">The sequence shown here is derived from an EMBL/GenBank/DDBJ whole genome shotgun (WGS) entry which is preliminary data.</text>
</comment>
<evidence type="ECO:0000256" key="2">
    <source>
        <dbReference type="ARBA" id="ARBA00010617"/>
    </source>
</evidence>
<evidence type="ECO:0000256" key="3">
    <source>
        <dbReference type="ARBA" id="ARBA00022617"/>
    </source>
</evidence>
<keyword evidence="7" id="KW-0503">Monooxygenase</keyword>
<keyword evidence="8" id="KW-1185">Reference proteome</keyword>